<proteinExistence type="predicted"/>
<evidence type="ECO:0000313" key="1">
    <source>
        <dbReference type="EMBL" id="TQJ09491.1"/>
    </source>
</evidence>
<keyword evidence="1" id="KW-0808">Transferase</keyword>
<dbReference type="Pfam" id="PF13489">
    <property type="entry name" value="Methyltransf_23"/>
    <property type="match status" value="1"/>
</dbReference>
<dbReference type="SUPFAM" id="SSF53335">
    <property type="entry name" value="S-adenosyl-L-methionine-dependent methyltransferases"/>
    <property type="match status" value="1"/>
</dbReference>
<dbReference type="OrthoDB" id="4484556at2"/>
<dbReference type="PANTHER" id="PTHR36529">
    <property type="entry name" value="SLL1095 PROTEIN"/>
    <property type="match status" value="1"/>
</dbReference>
<dbReference type="InterPro" id="IPR029063">
    <property type="entry name" value="SAM-dependent_MTases_sf"/>
</dbReference>
<dbReference type="InterPro" id="IPR029044">
    <property type="entry name" value="Nucleotide-diphossugar_trans"/>
</dbReference>
<organism evidence="1 2">
    <name type="scientific">Lapillicoccus jejuensis</name>
    <dbReference type="NCBI Taxonomy" id="402171"/>
    <lineage>
        <taxon>Bacteria</taxon>
        <taxon>Bacillati</taxon>
        <taxon>Actinomycetota</taxon>
        <taxon>Actinomycetes</taxon>
        <taxon>Micrococcales</taxon>
        <taxon>Intrasporangiaceae</taxon>
        <taxon>Lapillicoccus</taxon>
    </lineage>
</organism>
<dbReference type="AlphaFoldDB" id="A0A542E2C8"/>
<dbReference type="CDD" id="cd02440">
    <property type="entry name" value="AdoMet_MTases"/>
    <property type="match status" value="1"/>
</dbReference>
<reference evidence="1 2" key="1">
    <citation type="submission" date="2019-06" db="EMBL/GenBank/DDBJ databases">
        <title>Sequencing the genomes of 1000 actinobacteria strains.</title>
        <authorList>
            <person name="Klenk H.-P."/>
        </authorList>
    </citation>
    <scope>NUCLEOTIDE SEQUENCE [LARGE SCALE GENOMIC DNA]</scope>
    <source>
        <strain evidence="1 2">DSM 18607</strain>
    </source>
</reference>
<dbReference type="Gene3D" id="3.40.50.150">
    <property type="entry name" value="Vaccinia Virus protein VP39"/>
    <property type="match status" value="1"/>
</dbReference>
<sequence>MTPDTVVVLAKSPVPGRVKTRLTPTFSAGEAAVLATAALRDTLDVTARVGARRRVVAWDGPPVRWLPPDATVLPQRGDGLDERLEHVFADLLGDLAPRAQRPTLLVGMDTPQVTRELLRSDWDGADAVLGPSPDGGYWAVGLRRPVPGAFAGVPMSTPTTGARQLDRLRSLGLRVHLLPPLLDVDDPADAARVAAQGPGTRFARVHRRLLRDVDPGTLFEAALAGASVELLGADGSRRPLDAVPWQAMSDADELVVARCEPPVLDVGCGPGRFVGALAGRGLPVLGVDVSPAAVAATLGRGASALRRDVHGPLPGEGRWGTVLLADGNIGIGGDPAALLARCRTLLRPGALALVEVDLDEEADALTELRLVGPHGRRSRPVPWAVVGSRRLVREATRAGFVPVEEWRVAHRSFVALRSVG</sequence>
<dbReference type="InterPro" id="IPR018641">
    <property type="entry name" value="Trfase_1_rSAM/seldom-assoc"/>
</dbReference>
<dbReference type="EMBL" id="VFMN01000001">
    <property type="protein sequence ID" value="TQJ09491.1"/>
    <property type="molecule type" value="Genomic_DNA"/>
</dbReference>
<dbReference type="GO" id="GO:0016740">
    <property type="term" value="F:transferase activity"/>
    <property type="evidence" value="ECO:0007669"/>
    <property type="project" value="UniProtKB-KW"/>
</dbReference>
<keyword evidence="2" id="KW-1185">Reference proteome</keyword>
<dbReference type="Proteomes" id="UP000317893">
    <property type="component" value="Unassembled WGS sequence"/>
</dbReference>
<dbReference type="Gene3D" id="3.90.550.10">
    <property type="entry name" value="Spore Coat Polysaccharide Biosynthesis Protein SpsA, Chain A"/>
    <property type="match status" value="1"/>
</dbReference>
<evidence type="ECO:0000313" key="2">
    <source>
        <dbReference type="Proteomes" id="UP000317893"/>
    </source>
</evidence>
<comment type="caution">
    <text evidence="1">The sequence shown here is derived from an EMBL/GenBank/DDBJ whole genome shotgun (WGS) entry which is preliminary data.</text>
</comment>
<dbReference type="PANTHER" id="PTHR36529:SF1">
    <property type="entry name" value="GLYCOSYLTRANSFERASE"/>
    <property type="match status" value="1"/>
</dbReference>
<name>A0A542E2C8_9MICO</name>
<accession>A0A542E2C8</accession>
<dbReference type="Pfam" id="PF09837">
    <property type="entry name" value="DUF2064"/>
    <property type="match status" value="1"/>
</dbReference>
<gene>
    <name evidence="1" type="ORF">FB458_2603</name>
</gene>
<dbReference type="SUPFAM" id="SSF53448">
    <property type="entry name" value="Nucleotide-diphospho-sugar transferases"/>
    <property type="match status" value="1"/>
</dbReference>
<protein>
    <submittedName>
        <fullName evidence="1">RSAM/selenodomain-associated transferase 1</fullName>
    </submittedName>
</protein>
<dbReference type="RefSeq" id="WP_141848853.1">
    <property type="nucleotide sequence ID" value="NZ_BAAAPR010000014.1"/>
</dbReference>